<dbReference type="EMBL" id="CP003155">
    <property type="protein sequence ID" value="AEV30416.1"/>
    <property type="molecule type" value="Genomic_DNA"/>
</dbReference>
<dbReference type="AlphaFoldDB" id="G8QVA1"/>
<evidence type="ECO:0000313" key="2">
    <source>
        <dbReference type="Proteomes" id="UP000005632"/>
    </source>
</evidence>
<gene>
    <name evidence="1" type="ordered locus">SpiGrapes_2656</name>
</gene>
<keyword evidence="2" id="KW-1185">Reference proteome</keyword>
<accession>G8QVA1</accession>
<protein>
    <submittedName>
        <fullName evidence="1">C_GCAxxG_C_C family probable redox protein</fullName>
    </submittedName>
</protein>
<dbReference type="Proteomes" id="UP000005632">
    <property type="component" value="Chromosome"/>
</dbReference>
<name>G8QVA1_SPHPG</name>
<dbReference type="Pfam" id="PF09719">
    <property type="entry name" value="C_GCAxxG_C_C"/>
    <property type="match status" value="1"/>
</dbReference>
<dbReference type="NCBIfam" id="TIGR01909">
    <property type="entry name" value="C_GCAxxG_C_C"/>
    <property type="match status" value="1"/>
</dbReference>
<evidence type="ECO:0000313" key="1">
    <source>
        <dbReference type="EMBL" id="AEV30416.1"/>
    </source>
</evidence>
<dbReference type="eggNOG" id="COG1433">
    <property type="taxonomic scope" value="Bacteria"/>
</dbReference>
<organism evidence="1 2">
    <name type="scientific">Sphaerochaeta pleomorpha (strain ATCC BAA-1885 / DSM 22778 / Grapes)</name>
    <dbReference type="NCBI Taxonomy" id="158190"/>
    <lineage>
        <taxon>Bacteria</taxon>
        <taxon>Pseudomonadati</taxon>
        <taxon>Spirochaetota</taxon>
        <taxon>Spirochaetia</taxon>
        <taxon>Spirochaetales</taxon>
        <taxon>Sphaerochaetaceae</taxon>
        <taxon>Sphaerochaeta</taxon>
    </lineage>
</organism>
<sequence>MENAFVEKARENHEKGYNCAQSVACAFLPVLSIDESTLFSVMEGFGGGMGGNEATCGALSGAVAVASLLTSSGKVENLTKAKTYELAKQMVELFEQRTQSLVCKELKGTESGVALRSCPLCIEDAVLIAQQVLHIE</sequence>
<dbReference type="STRING" id="158190.SpiGrapes_2656"/>
<dbReference type="KEGG" id="sgp:SpiGrapes_2656"/>
<reference evidence="1 2" key="1">
    <citation type="submission" date="2011-11" db="EMBL/GenBank/DDBJ databases">
        <title>Complete sequence of Spirochaeta sp. grapes.</title>
        <authorList>
            <consortium name="US DOE Joint Genome Institute"/>
            <person name="Lucas S."/>
            <person name="Han J."/>
            <person name="Lapidus A."/>
            <person name="Cheng J.-F."/>
            <person name="Goodwin L."/>
            <person name="Pitluck S."/>
            <person name="Peters L."/>
            <person name="Ovchinnikova G."/>
            <person name="Munk A.C."/>
            <person name="Detter J.C."/>
            <person name="Han C."/>
            <person name="Tapia R."/>
            <person name="Land M."/>
            <person name="Hauser L."/>
            <person name="Kyrpides N."/>
            <person name="Ivanova N."/>
            <person name="Pagani I."/>
            <person name="Ritalahtilisa K."/>
            <person name="Loeffler F."/>
            <person name="Woyke T."/>
        </authorList>
    </citation>
    <scope>NUCLEOTIDE SEQUENCE [LARGE SCALE GENOMIC DNA]</scope>
    <source>
        <strain evidence="2">ATCC BAA-1885 / DSM 22778 / Grapes</strain>
    </source>
</reference>
<dbReference type="RefSeq" id="WP_014271256.1">
    <property type="nucleotide sequence ID" value="NC_016633.1"/>
</dbReference>
<proteinExistence type="predicted"/>
<dbReference type="HOGENOM" id="CLU_091283_2_1_12"/>
<dbReference type="InterPro" id="IPR010181">
    <property type="entry name" value="CGCAxxGCC_motif"/>
</dbReference>
<dbReference type="OrthoDB" id="190287at2"/>